<protein>
    <submittedName>
        <fullName evidence="1">Uncharacterized protein</fullName>
    </submittedName>
</protein>
<name>A0ABQ9E455_TEGGR</name>
<accession>A0ABQ9E455</accession>
<reference evidence="1 2" key="1">
    <citation type="submission" date="2022-12" db="EMBL/GenBank/DDBJ databases">
        <title>Chromosome-level genome of Tegillarca granosa.</title>
        <authorList>
            <person name="Kim J."/>
        </authorList>
    </citation>
    <scope>NUCLEOTIDE SEQUENCE [LARGE SCALE GENOMIC DNA]</scope>
    <source>
        <strain evidence="1">Teg-2019</strain>
        <tissue evidence="1">Adductor muscle</tissue>
    </source>
</reference>
<gene>
    <name evidence="1" type="ORF">KUTeg_022727</name>
</gene>
<evidence type="ECO:0000313" key="1">
    <source>
        <dbReference type="EMBL" id="KAJ8298667.1"/>
    </source>
</evidence>
<organism evidence="1 2">
    <name type="scientific">Tegillarca granosa</name>
    <name type="common">Malaysian cockle</name>
    <name type="synonym">Anadara granosa</name>
    <dbReference type="NCBI Taxonomy" id="220873"/>
    <lineage>
        <taxon>Eukaryota</taxon>
        <taxon>Metazoa</taxon>
        <taxon>Spiralia</taxon>
        <taxon>Lophotrochozoa</taxon>
        <taxon>Mollusca</taxon>
        <taxon>Bivalvia</taxon>
        <taxon>Autobranchia</taxon>
        <taxon>Pteriomorphia</taxon>
        <taxon>Arcoida</taxon>
        <taxon>Arcoidea</taxon>
        <taxon>Arcidae</taxon>
        <taxon>Tegillarca</taxon>
    </lineage>
</organism>
<sequence>MKCLRLTLSMKHFQFISRTWTVVNNNVVKASGDMMSTLKSDRILEKISLNARFEKPYQKRNKICYGKCRNLYNEDMKRKIDFVMRKNRKDPFPR</sequence>
<comment type="caution">
    <text evidence="1">The sequence shown here is derived from an EMBL/GenBank/DDBJ whole genome shotgun (WGS) entry which is preliminary data.</text>
</comment>
<proteinExistence type="predicted"/>
<dbReference type="EMBL" id="JARBDR010000921">
    <property type="protein sequence ID" value="KAJ8298667.1"/>
    <property type="molecule type" value="Genomic_DNA"/>
</dbReference>
<dbReference type="Proteomes" id="UP001217089">
    <property type="component" value="Unassembled WGS sequence"/>
</dbReference>
<evidence type="ECO:0000313" key="2">
    <source>
        <dbReference type="Proteomes" id="UP001217089"/>
    </source>
</evidence>
<keyword evidence="2" id="KW-1185">Reference proteome</keyword>